<evidence type="ECO:0000313" key="4">
    <source>
        <dbReference type="Proteomes" id="UP000319257"/>
    </source>
</evidence>
<keyword evidence="4" id="KW-1185">Reference proteome</keyword>
<organism evidence="3 4">
    <name type="scientific">Thyridium curvatum</name>
    <dbReference type="NCBI Taxonomy" id="1093900"/>
    <lineage>
        <taxon>Eukaryota</taxon>
        <taxon>Fungi</taxon>
        <taxon>Dikarya</taxon>
        <taxon>Ascomycota</taxon>
        <taxon>Pezizomycotina</taxon>
        <taxon>Sordariomycetes</taxon>
        <taxon>Sordariomycetidae</taxon>
        <taxon>Thyridiales</taxon>
        <taxon>Thyridiaceae</taxon>
        <taxon>Thyridium</taxon>
    </lineage>
</organism>
<evidence type="ECO:0000313" key="3">
    <source>
        <dbReference type="EMBL" id="TPX09403.1"/>
    </source>
</evidence>
<dbReference type="PANTHER" id="PTHR10622:SF10">
    <property type="entry name" value="HET DOMAIN-CONTAINING PROTEIN"/>
    <property type="match status" value="1"/>
</dbReference>
<accession>A0A507ANT0</accession>
<gene>
    <name evidence="3" type="ORF">E0L32_009447</name>
</gene>
<dbReference type="STRING" id="1093900.A0A507ANT0"/>
<dbReference type="OrthoDB" id="20872at2759"/>
<reference evidence="3 4" key="1">
    <citation type="submission" date="2019-06" db="EMBL/GenBank/DDBJ databases">
        <title>Draft genome sequence of the filamentous fungus Phialemoniopsis curvata isolated from diesel fuel.</title>
        <authorList>
            <person name="Varaljay V.A."/>
            <person name="Lyon W.J."/>
            <person name="Crouch A.L."/>
            <person name="Drake C.E."/>
            <person name="Hollomon J.M."/>
            <person name="Nadeau L.J."/>
            <person name="Nunn H.S."/>
            <person name="Stevenson B.S."/>
            <person name="Bojanowski C.L."/>
            <person name="Crookes-Goodson W.J."/>
        </authorList>
    </citation>
    <scope>NUCLEOTIDE SEQUENCE [LARGE SCALE GENOMIC DNA]</scope>
    <source>
        <strain evidence="3 4">D216</strain>
    </source>
</reference>
<protein>
    <submittedName>
        <fullName evidence="3">Uncharacterized protein</fullName>
    </submittedName>
</protein>
<dbReference type="EMBL" id="SKBQ01000068">
    <property type="protein sequence ID" value="TPX09403.1"/>
    <property type="molecule type" value="Genomic_DNA"/>
</dbReference>
<feature type="domain" description="Heterokaryon incompatibility" evidence="1">
    <location>
        <begin position="30"/>
        <end position="121"/>
    </location>
</feature>
<dbReference type="GeneID" id="41976894"/>
<evidence type="ECO:0000259" key="1">
    <source>
        <dbReference type="Pfam" id="PF06985"/>
    </source>
</evidence>
<evidence type="ECO:0000259" key="2">
    <source>
        <dbReference type="Pfam" id="PF26640"/>
    </source>
</evidence>
<dbReference type="InterPro" id="IPR010730">
    <property type="entry name" value="HET"/>
</dbReference>
<sequence length="594" mass="67168">MKVLVADTWNQVGGPIVEDFPFDSHDTNAYAILSHRWGPPDEEVSYRDLRNGTAREKASFKKVQYTCRQAVTHNLRYVWIDTCCIDKESSAELQEAINSMFEWYRKARVCYAYLEDVSNDGRGLENSTWFTRGWTLQELLAPGQLRFYSRDWSFVGDKRHLQGQLAEITNIDSDILTGDRDLRQESIAKRMSWAAKRKTSRPEDMAYSLMGIFNVYMPMIYGEGGARAFVRLQEEIIKNSNDESIFAWIDNSASATDEQWRGLLAESPLNFAQCSEVVPRNNSATSRKPYSLGNGGIRIHLPVGQNRMGERIALLNCSASTNPSDRKFVSILLRKVTVQGLEDEFARIGVRTFREATCDFNSLPPKAIYINQDQGARRDQGFPKLTLQLATGPSNGSYFATKVLRPPGKGPRLHPKSRRVAKVWLPKRTHSSFALGKAGRQLSGVLVIEREGEAMAILLGSLDNGEVGFHVVEWANDHPATLESLRHGFRPSPATRLHAVGRHLVRFTVTTSQWDNRKWFMVGLEITPYGSHQEALTCTDSIAQRPGGEIGAGEQAGPDEFLQPKPLLFWYHCVRGIEAAWEQTQKGWHDIWNR</sequence>
<dbReference type="PANTHER" id="PTHR10622">
    <property type="entry name" value="HET DOMAIN-CONTAINING PROTEIN"/>
    <property type="match status" value="1"/>
</dbReference>
<dbReference type="InParanoid" id="A0A507ANT0"/>
<dbReference type="AlphaFoldDB" id="A0A507ANT0"/>
<dbReference type="InterPro" id="IPR058525">
    <property type="entry name" value="DUF8212"/>
</dbReference>
<comment type="caution">
    <text evidence="3">The sequence shown here is derived from an EMBL/GenBank/DDBJ whole genome shotgun (WGS) entry which is preliminary data.</text>
</comment>
<proteinExistence type="predicted"/>
<dbReference type="Pfam" id="PF26640">
    <property type="entry name" value="DUF8212"/>
    <property type="match status" value="1"/>
</dbReference>
<dbReference type="RefSeq" id="XP_030991114.1">
    <property type="nucleotide sequence ID" value="XM_031144413.1"/>
</dbReference>
<dbReference type="Pfam" id="PF06985">
    <property type="entry name" value="HET"/>
    <property type="match status" value="1"/>
</dbReference>
<feature type="domain" description="DUF8212" evidence="2">
    <location>
        <begin position="227"/>
        <end position="255"/>
    </location>
</feature>
<dbReference type="Proteomes" id="UP000319257">
    <property type="component" value="Unassembled WGS sequence"/>
</dbReference>
<name>A0A507ANT0_9PEZI</name>